<dbReference type="InterPro" id="IPR036770">
    <property type="entry name" value="Ankyrin_rpt-contain_sf"/>
</dbReference>
<sequence length="517" mass="59197">MPNPKRIKVAHGADEDMTSSTSDVIKHIQDLPSDVFQHCLEFVGKGNFAFVAPVSKHFYWNYINLGVEMKNNVIDVDVILQQGRNKKTTADVLVASTDSLRLATECFLKAPAEFQLDVCRHAAVNGRLDILKCAVAFGIDMKNSVFPDRTSCGAKILWMQLAETAANGHLEIMQFLHDQGINLDRHDIMWEIAGERRKSSCLHWMVYRDIVFNYLVRDGEIDILKEHYKDSAKHVDEYTFDDCAEGGSIEVMNWLLGENDCEWDSSLFSKAAKSGSIPMMELCLQNGCPPSEDICSSAMENKNHEAALDALKWLPLKWARENGCSWDEKTFLNAAKYGNVDVLEYYFENNCLAGHVITYPVALDYDHFDYQHSNPTEMEERSLKVYKWLHQRSFPWDDTASLEAVKERHWETFMWAIENGCPLHEDILGRAIGDYNIAMVEYCLQHLPSTDDTIYLLALNKMNEDHERRNITDSQMINMLQKIHDRGIPWSRDIIACAERLGRSNVANWLRCIGCPH</sequence>
<dbReference type="InterPro" id="IPR052050">
    <property type="entry name" value="SecEffector_AnkRepeat"/>
</dbReference>
<dbReference type="AlphaFoldDB" id="A0AAD3D489"/>
<evidence type="ECO:0000313" key="1">
    <source>
        <dbReference type="EMBL" id="GFH56466.1"/>
    </source>
</evidence>
<name>A0AAD3D489_9STRA</name>
<protein>
    <recommendedName>
        <fullName evidence="3">Ankyrin repeat-containing domain</fullName>
    </recommendedName>
</protein>
<comment type="caution">
    <text evidence="1">The sequence shown here is derived from an EMBL/GenBank/DDBJ whole genome shotgun (WGS) entry which is preliminary data.</text>
</comment>
<dbReference type="SUPFAM" id="SSF48403">
    <property type="entry name" value="Ankyrin repeat"/>
    <property type="match status" value="1"/>
</dbReference>
<organism evidence="1 2">
    <name type="scientific">Chaetoceros tenuissimus</name>
    <dbReference type="NCBI Taxonomy" id="426638"/>
    <lineage>
        <taxon>Eukaryota</taxon>
        <taxon>Sar</taxon>
        <taxon>Stramenopiles</taxon>
        <taxon>Ochrophyta</taxon>
        <taxon>Bacillariophyta</taxon>
        <taxon>Coscinodiscophyceae</taxon>
        <taxon>Chaetocerotophycidae</taxon>
        <taxon>Chaetocerotales</taxon>
        <taxon>Chaetocerotaceae</taxon>
        <taxon>Chaetoceros</taxon>
    </lineage>
</organism>
<keyword evidence="2" id="KW-1185">Reference proteome</keyword>
<dbReference type="PANTHER" id="PTHR46586">
    <property type="entry name" value="ANKYRIN REPEAT-CONTAINING PROTEIN"/>
    <property type="match status" value="1"/>
</dbReference>
<dbReference type="EMBL" id="BLLK01000052">
    <property type="protein sequence ID" value="GFH56466.1"/>
    <property type="molecule type" value="Genomic_DNA"/>
</dbReference>
<proteinExistence type="predicted"/>
<accession>A0AAD3D489</accession>
<reference evidence="1 2" key="1">
    <citation type="journal article" date="2021" name="Sci. Rep.">
        <title>The genome of the diatom Chaetoceros tenuissimus carries an ancient integrated fragment of an extant virus.</title>
        <authorList>
            <person name="Hongo Y."/>
            <person name="Kimura K."/>
            <person name="Takaki Y."/>
            <person name="Yoshida Y."/>
            <person name="Baba S."/>
            <person name="Kobayashi G."/>
            <person name="Nagasaki K."/>
            <person name="Hano T."/>
            <person name="Tomaru Y."/>
        </authorList>
    </citation>
    <scope>NUCLEOTIDE SEQUENCE [LARGE SCALE GENOMIC DNA]</scope>
    <source>
        <strain evidence="1 2">NIES-3715</strain>
    </source>
</reference>
<evidence type="ECO:0000313" key="2">
    <source>
        <dbReference type="Proteomes" id="UP001054902"/>
    </source>
</evidence>
<dbReference type="Proteomes" id="UP001054902">
    <property type="component" value="Unassembled WGS sequence"/>
</dbReference>
<dbReference type="SUPFAM" id="SSF140860">
    <property type="entry name" value="Pseudo ankyrin repeat-like"/>
    <property type="match status" value="2"/>
</dbReference>
<dbReference type="Gene3D" id="1.25.40.20">
    <property type="entry name" value="Ankyrin repeat-containing domain"/>
    <property type="match status" value="1"/>
</dbReference>
<evidence type="ECO:0008006" key="3">
    <source>
        <dbReference type="Google" id="ProtNLM"/>
    </source>
</evidence>
<dbReference type="PANTHER" id="PTHR46586:SF3">
    <property type="entry name" value="ANKYRIN REPEAT-CONTAINING PROTEIN"/>
    <property type="match status" value="1"/>
</dbReference>
<gene>
    <name evidence="1" type="ORF">CTEN210_12942</name>
</gene>